<reference evidence="8" key="1">
    <citation type="submission" date="2023-07" db="EMBL/GenBank/DDBJ databases">
        <authorList>
            <person name="Stuckert A."/>
        </authorList>
    </citation>
    <scope>NUCLEOTIDE SEQUENCE</scope>
</reference>
<name>A0ABN9LZ46_9NEOB</name>
<evidence type="ECO:0000256" key="6">
    <source>
        <dbReference type="SAM" id="Phobius"/>
    </source>
</evidence>
<comment type="similarity">
    <text evidence="4">Belongs to the ubiquitin-conjugating enzyme family.</text>
</comment>
<feature type="domain" description="UBC core" evidence="7">
    <location>
        <begin position="143"/>
        <end position="289"/>
    </location>
</feature>
<sequence>MVPWQTSGQQNHDLRAPIGTKKKSILWFLCNPFRSFSNEIHLRVVQGGTDLDGANMIWLVTASCQHRSDLTDAGLSISMGRLTTKRSTKDCIGGHPSSQIGITALCNRRMYSNKPQKQVKRNQPLSSPQYTSFDSKGMFPRSGMAPYLTQELTDLQRDPPAQCSAGPVGEDLFHWQATIMGPSDSPYQGGVFYLTIQFPTDYPFKPPKVAFTTKIYHPNINSNGSICLDILRSQWSPALTISKVLLSICSLLCDPNPDDPLVPDIAQIYKTDKEKYNRIAKDWTQRYAGVVLSLVLVITMITLVN</sequence>
<comment type="caution">
    <text evidence="8">The sequence shown here is derived from an EMBL/GenBank/DDBJ whole genome shotgun (WGS) entry which is preliminary data.</text>
</comment>
<evidence type="ECO:0000313" key="9">
    <source>
        <dbReference type="Proteomes" id="UP001176940"/>
    </source>
</evidence>
<feature type="active site" description="Glycyl thioester intermediate" evidence="3">
    <location>
        <position position="227"/>
    </location>
</feature>
<evidence type="ECO:0000256" key="4">
    <source>
        <dbReference type="RuleBase" id="RU362109"/>
    </source>
</evidence>
<dbReference type="Gene3D" id="3.10.110.10">
    <property type="entry name" value="Ubiquitin Conjugating Enzyme"/>
    <property type="match status" value="1"/>
</dbReference>
<dbReference type="InterPro" id="IPR023313">
    <property type="entry name" value="UBQ-conjugating_AS"/>
</dbReference>
<feature type="transmembrane region" description="Helical" evidence="6">
    <location>
        <begin position="287"/>
        <end position="304"/>
    </location>
</feature>
<protein>
    <recommendedName>
        <fullName evidence="7">UBC core domain-containing protein</fullName>
    </recommendedName>
</protein>
<keyword evidence="2 4" id="KW-0833">Ubl conjugation pathway</keyword>
<proteinExistence type="inferred from homology"/>
<keyword evidence="6" id="KW-0472">Membrane</keyword>
<keyword evidence="1" id="KW-0808">Transferase</keyword>
<dbReference type="PANTHER" id="PTHR24068">
    <property type="entry name" value="UBIQUITIN-CONJUGATING ENZYME E2"/>
    <property type="match status" value="1"/>
</dbReference>
<evidence type="ECO:0000256" key="1">
    <source>
        <dbReference type="ARBA" id="ARBA00022679"/>
    </source>
</evidence>
<keyword evidence="4" id="KW-0547">Nucleotide-binding</keyword>
<keyword evidence="6" id="KW-1133">Transmembrane helix</keyword>
<evidence type="ECO:0000256" key="5">
    <source>
        <dbReference type="SAM" id="MobiDB-lite"/>
    </source>
</evidence>
<dbReference type="CDD" id="cd23792">
    <property type="entry name" value="UBCc_UBE2D"/>
    <property type="match status" value="1"/>
</dbReference>
<evidence type="ECO:0000259" key="7">
    <source>
        <dbReference type="PROSITE" id="PS50127"/>
    </source>
</evidence>
<gene>
    <name evidence="8" type="ORF">RIMI_LOCUS13819727</name>
</gene>
<evidence type="ECO:0000256" key="2">
    <source>
        <dbReference type="ARBA" id="ARBA00022786"/>
    </source>
</evidence>
<dbReference type="SMART" id="SM00212">
    <property type="entry name" value="UBCc"/>
    <property type="match status" value="1"/>
</dbReference>
<keyword evidence="4" id="KW-0067">ATP-binding</keyword>
<dbReference type="InterPro" id="IPR016135">
    <property type="entry name" value="UBQ-conjugating_enzyme/RWD"/>
</dbReference>
<organism evidence="8 9">
    <name type="scientific">Ranitomeya imitator</name>
    <name type="common">mimic poison frog</name>
    <dbReference type="NCBI Taxonomy" id="111125"/>
    <lineage>
        <taxon>Eukaryota</taxon>
        <taxon>Metazoa</taxon>
        <taxon>Chordata</taxon>
        <taxon>Craniata</taxon>
        <taxon>Vertebrata</taxon>
        <taxon>Euteleostomi</taxon>
        <taxon>Amphibia</taxon>
        <taxon>Batrachia</taxon>
        <taxon>Anura</taxon>
        <taxon>Neobatrachia</taxon>
        <taxon>Hyloidea</taxon>
        <taxon>Dendrobatidae</taxon>
        <taxon>Dendrobatinae</taxon>
        <taxon>Ranitomeya</taxon>
    </lineage>
</organism>
<feature type="non-terminal residue" evidence="8">
    <location>
        <position position="305"/>
    </location>
</feature>
<dbReference type="InterPro" id="IPR000608">
    <property type="entry name" value="UBC"/>
</dbReference>
<keyword evidence="6" id="KW-0812">Transmembrane</keyword>
<dbReference type="Proteomes" id="UP001176940">
    <property type="component" value="Unassembled WGS sequence"/>
</dbReference>
<evidence type="ECO:0000313" key="8">
    <source>
        <dbReference type="EMBL" id="CAJ0952282.1"/>
    </source>
</evidence>
<evidence type="ECO:0000256" key="3">
    <source>
        <dbReference type="PROSITE-ProRule" id="PRU10133"/>
    </source>
</evidence>
<dbReference type="PROSITE" id="PS00183">
    <property type="entry name" value="UBC_1"/>
    <property type="match status" value="1"/>
</dbReference>
<dbReference type="Pfam" id="PF00179">
    <property type="entry name" value="UQ_con"/>
    <property type="match status" value="1"/>
</dbReference>
<feature type="region of interest" description="Disordered" evidence="5">
    <location>
        <begin position="113"/>
        <end position="132"/>
    </location>
</feature>
<dbReference type="SUPFAM" id="SSF54495">
    <property type="entry name" value="UBC-like"/>
    <property type="match status" value="1"/>
</dbReference>
<accession>A0ABN9LZ46</accession>
<dbReference type="EMBL" id="CAUEEQ010034714">
    <property type="protein sequence ID" value="CAJ0952282.1"/>
    <property type="molecule type" value="Genomic_DNA"/>
</dbReference>
<dbReference type="PROSITE" id="PS50127">
    <property type="entry name" value="UBC_2"/>
    <property type="match status" value="1"/>
</dbReference>
<keyword evidence="9" id="KW-1185">Reference proteome</keyword>